<name>A0A7T8GQH2_CALRO</name>
<keyword evidence="1" id="KW-0812">Transmembrane</keyword>
<dbReference type="OrthoDB" id="1658288at2759"/>
<keyword evidence="1" id="KW-0472">Membrane</keyword>
<accession>A0A7T8GQH2</accession>
<evidence type="ECO:0000313" key="1">
    <source>
        <dbReference type="EMBL" id="QQP36014.1"/>
    </source>
</evidence>
<reference evidence="2" key="1">
    <citation type="submission" date="2021-01" db="EMBL/GenBank/DDBJ databases">
        <title>Caligus Genome Assembly.</title>
        <authorList>
            <person name="Gallardo-Escarate C."/>
        </authorList>
    </citation>
    <scope>NUCLEOTIDE SEQUENCE [LARGE SCALE GENOMIC DNA]</scope>
</reference>
<gene>
    <name evidence="1" type="ORF">FKW44_020980</name>
</gene>
<evidence type="ECO:0000313" key="2">
    <source>
        <dbReference type="Proteomes" id="UP000595437"/>
    </source>
</evidence>
<dbReference type="EMBL" id="CP045904">
    <property type="protein sequence ID" value="QQP36014.1"/>
    <property type="molecule type" value="Genomic_DNA"/>
</dbReference>
<sequence>EAEERFRIASQIAPTESSVALHYGLFLLGEERSLEAGLQFQRSCSSLTAGKYSLAEDFTANPL</sequence>
<feature type="non-terminal residue" evidence="1">
    <location>
        <position position="1"/>
    </location>
</feature>
<organism evidence="1 2">
    <name type="scientific">Caligus rogercresseyi</name>
    <name type="common">Sea louse</name>
    <dbReference type="NCBI Taxonomy" id="217165"/>
    <lineage>
        <taxon>Eukaryota</taxon>
        <taxon>Metazoa</taxon>
        <taxon>Ecdysozoa</taxon>
        <taxon>Arthropoda</taxon>
        <taxon>Crustacea</taxon>
        <taxon>Multicrustacea</taxon>
        <taxon>Hexanauplia</taxon>
        <taxon>Copepoda</taxon>
        <taxon>Siphonostomatoida</taxon>
        <taxon>Caligidae</taxon>
        <taxon>Caligus</taxon>
    </lineage>
</organism>
<protein>
    <submittedName>
        <fullName evidence="1">Transmembrane and TPR repeatcontaining protein 2like</fullName>
    </submittedName>
</protein>
<proteinExistence type="predicted"/>
<feature type="non-terminal residue" evidence="1">
    <location>
        <position position="63"/>
    </location>
</feature>
<keyword evidence="2" id="KW-1185">Reference proteome</keyword>
<dbReference type="Proteomes" id="UP000595437">
    <property type="component" value="Chromosome 15"/>
</dbReference>
<dbReference type="AlphaFoldDB" id="A0A7T8GQH2"/>